<evidence type="ECO:0000256" key="2">
    <source>
        <dbReference type="ARBA" id="ARBA00022777"/>
    </source>
</evidence>
<protein>
    <submittedName>
        <fullName evidence="4">Glucokinase</fullName>
    </submittedName>
</protein>
<dbReference type="EMBL" id="AE017126">
    <property type="protein sequence ID" value="AAQ00110.1"/>
    <property type="molecule type" value="Genomic_DNA"/>
</dbReference>
<comment type="similarity">
    <text evidence="3">Belongs to the bacterial glucokinase family.</text>
</comment>
<dbReference type="HOGENOM" id="CLU_042582_0_1_3"/>
<dbReference type="RefSeq" id="WP_011125217.1">
    <property type="nucleotide sequence ID" value="NC_005042.1"/>
</dbReference>
<dbReference type="Gene3D" id="3.40.367.20">
    <property type="match status" value="1"/>
</dbReference>
<dbReference type="PATRIC" id="fig|167539.5.peg.1115"/>
<dbReference type="CDD" id="cd24008">
    <property type="entry name" value="ASKHA_NBD_GLK"/>
    <property type="match status" value="1"/>
</dbReference>
<dbReference type="EnsemblBacteria" id="AAQ00110">
    <property type="protein sequence ID" value="AAQ00110"/>
    <property type="gene ID" value="Pro_1065"/>
</dbReference>
<dbReference type="STRING" id="167539.Pro_1065"/>
<evidence type="ECO:0000313" key="5">
    <source>
        <dbReference type="Proteomes" id="UP000001420"/>
    </source>
</evidence>
<dbReference type="PANTHER" id="PTHR47363:SF1">
    <property type="entry name" value="GLUCOKINASE"/>
    <property type="match status" value="1"/>
</dbReference>
<evidence type="ECO:0000256" key="3">
    <source>
        <dbReference type="RuleBase" id="RU004046"/>
    </source>
</evidence>
<sequence>MNLLAADIGGTKTLLGVFRYEGQIKQLYKAKYSSEDWDNFDLMLKDFIANLPSNITTPKYACIGVAGAINNKIVKLTNLNWQISQESLCKTLNTDEVILLNDFSCLVYAIPYLQQKQYKYIQSLKTNLDYQKEGSIFAILGAGTGLGMARGIITKSGLKAIPSEGGHREFSPRNNKEWELCQWLKKDLKLTRLSIERVVSGTGLANIARWRLSQEDTKSHPILSIIEANNSHNFNNKLLPERVSIAAKGGDPIMREVLEMWLSAYGSAAGDLALQELSTEGLWIGGGTAIKHLDGLSSEIFLNSLKNKGRFSEYLEKLPIMVLIDPEAGLFGAACKAHLMTKSNVKIN</sequence>
<dbReference type="GO" id="GO:0005524">
    <property type="term" value="F:ATP binding"/>
    <property type="evidence" value="ECO:0007669"/>
    <property type="project" value="InterPro"/>
</dbReference>
<dbReference type="eggNOG" id="COG0837">
    <property type="taxonomic scope" value="Bacteria"/>
</dbReference>
<keyword evidence="1" id="KW-0808">Transferase</keyword>
<dbReference type="PANTHER" id="PTHR47363">
    <property type="entry name" value="GLUCOKINASE"/>
    <property type="match status" value="1"/>
</dbReference>
<dbReference type="Gene3D" id="3.30.420.40">
    <property type="match status" value="1"/>
</dbReference>
<dbReference type="Proteomes" id="UP000001420">
    <property type="component" value="Chromosome"/>
</dbReference>
<dbReference type="NCBIfam" id="TIGR00749">
    <property type="entry name" value="glk"/>
    <property type="match status" value="1"/>
</dbReference>
<accession>Q7VBM7</accession>
<dbReference type="InterPro" id="IPR043129">
    <property type="entry name" value="ATPase_NBD"/>
</dbReference>
<dbReference type="AlphaFoldDB" id="Q7VBM7"/>
<proteinExistence type="inferred from homology"/>
<dbReference type="Pfam" id="PF02685">
    <property type="entry name" value="Glucokinase"/>
    <property type="match status" value="1"/>
</dbReference>
<keyword evidence="2" id="KW-0418">Kinase</keyword>
<evidence type="ECO:0000313" key="4">
    <source>
        <dbReference type="EMBL" id="AAQ00110.1"/>
    </source>
</evidence>
<dbReference type="GO" id="GO:0006096">
    <property type="term" value="P:glycolytic process"/>
    <property type="evidence" value="ECO:0007669"/>
    <property type="project" value="InterPro"/>
</dbReference>
<organism evidence="4 5">
    <name type="scientific">Prochlorococcus marinus (strain SARG / CCMP1375 / SS120)</name>
    <dbReference type="NCBI Taxonomy" id="167539"/>
    <lineage>
        <taxon>Bacteria</taxon>
        <taxon>Bacillati</taxon>
        <taxon>Cyanobacteriota</taxon>
        <taxon>Cyanophyceae</taxon>
        <taxon>Synechococcales</taxon>
        <taxon>Prochlorococcaceae</taxon>
        <taxon>Prochlorococcus</taxon>
    </lineage>
</organism>
<keyword evidence="5" id="KW-1185">Reference proteome</keyword>
<dbReference type="InterPro" id="IPR003836">
    <property type="entry name" value="Glucokinase"/>
</dbReference>
<dbReference type="SUPFAM" id="SSF53067">
    <property type="entry name" value="Actin-like ATPase domain"/>
    <property type="match status" value="1"/>
</dbReference>
<dbReference type="GO" id="GO:0005536">
    <property type="term" value="F:D-glucose binding"/>
    <property type="evidence" value="ECO:0007669"/>
    <property type="project" value="InterPro"/>
</dbReference>
<reference evidence="4 5" key="1">
    <citation type="journal article" date="2003" name="Proc. Natl. Acad. Sci. U.S.A.">
        <title>Genome sequence of the cyanobacterium Prochlorococcus marinus SS120, a nearly minimal oxyphototrophic genome.</title>
        <authorList>
            <person name="Dufresne A."/>
            <person name="Salanoubat M."/>
            <person name="Partensky F."/>
            <person name="Artiguenave F."/>
            <person name="Axmann I.M."/>
            <person name="Barbe V."/>
            <person name="Duprat S."/>
            <person name="Galperin M.Y."/>
            <person name="Koonin E.V."/>
            <person name="Le Gall F."/>
            <person name="Makarova K.S."/>
            <person name="Ostrowski M."/>
            <person name="Oztas S."/>
            <person name="Robert C."/>
            <person name="Rogozin I.B."/>
            <person name="Scanlan D.J."/>
            <person name="Tandeau de Marsac N."/>
            <person name="Weissenbach J."/>
            <person name="Wincker P."/>
            <person name="Wolf Y.I."/>
            <person name="Hess W.R."/>
        </authorList>
    </citation>
    <scope>NUCLEOTIDE SEQUENCE [LARGE SCALE GENOMIC DNA]</scope>
    <source>
        <strain evidence="5">SARG / CCMP1375 / SS120</strain>
    </source>
</reference>
<dbReference type="OrthoDB" id="9800595at2"/>
<dbReference type="GO" id="GO:0004340">
    <property type="term" value="F:glucokinase activity"/>
    <property type="evidence" value="ECO:0007669"/>
    <property type="project" value="InterPro"/>
</dbReference>
<evidence type="ECO:0000256" key="1">
    <source>
        <dbReference type="ARBA" id="ARBA00022679"/>
    </source>
</evidence>
<name>Q7VBM7_PROMA</name>
<dbReference type="KEGG" id="pma:Pro_1065"/>
<gene>
    <name evidence="4" type="primary">glk</name>
    <name evidence="4" type="ordered locus">Pro_1065</name>
</gene>